<organism evidence="1 2">
    <name type="scientific">Hypholoma sublateritium (strain FD-334 SS-4)</name>
    <dbReference type="NCBI Taxonomy" id="945553"/>
    <lineage>
        <taxon>Eukaryota</taxon>
        <taxon>Fungi</taxon>
        <taxon>Dikarya</taxon>
        <taxon>Basidiomycota</taxon>
        <taxon>Agaricomycotina</taxon>
        <taxon>Agaricomycetes</taxon>
        <taxon>Agaricomycetidae</taxon>
        <taxon>Agaricales</taxon>
        <taxon>Agaricineae</taxon>
        <taxon>Strophariaceae</taxon>
        <taxon>Hypholoma</taxon>
    </lineage>
</organism>
<sequence>MPWRRLPIGTWVLVSVSDPEWPGHYLQQIGRIRGFNYCREQVGADLVERFHYIVRVASTGERVFVRRSRVINLHLAPYASRRDL</sequence>
<protein>
    <submittedName>
        <fullName evidence="1">Uncharacterized protein</fullName>
    </submittedName>
</protein>
<reference evidence="2" key="1">
    <citation type="submission" date="2014-04" db="EMBL/GenBank/DDBJ databases">
        <title>Evolutionary Origins and Diversification of the Mycorrhizal Mutualists.</title>
        <authorList>
            <consortium name="DOE Joint Genome Institute"/>
            <consortium name="Mycorrhizal Genomics Consortium"/>
            <person name="Kohler A."/>
            <person name="Kuo A."/>
            <person name="Nagy L.G."/>
            <person name="Floudas D."/>
            <person name="Copeland A."/>
            <person name="Barry K.W."/>
            <person name="Cichocki N."/>
            <person name="Veneault-Fourrey C."/>
            <person name="LaButti K."/>
            <person name="Lindquist E.A."/>
            <person name="Lipzen A."/>
            <person name="Lundell T."/>
            <person name="Morin E."/>
            <person name="Murat C."/>
            <person name="Riley R."/>
            <person name="Ohm R."/>
            <person name="Sun H."/>
            <person name="Tunlid A."/>
            <person name="Henrissat B."/>
            <person name="Grigoriev I.V."/>
            <person name="Hibbett D.S."/>
            <person name="Martin F."/>
        </authorList>
    </citation>
    <scope>NUCLEOTIDE SEQUENCE [LARGE SCALE GENOMIC DNA]</scope>
    <source>
        <strain evidence="2">FD-334 SS-4</strain>
    </source>
</reference>
<accession>A0A0D2NI26</accession>
<name>A0A0D2NI26_HYPSF</name>
<gene>
    <name evidence="1" type="ORF">HYPSUDRAFT_207151</name>
</gene>
<keyword evidence="2" id="KW-1185">Reference proteome</keyword>
<proteinExistence type="predicted"/>
<dbReference type="EMBL" id="KN817624">
    <property type="protein sequence ID" value="KJA16266.1"/>
    <property type="molecule type" value="Genomic_DNA"/>
</dbReference>
<dbReference type="AlphaFoldDB" id="A0A0D2NI26"/>
<dbReference type="Proteomes" id="UP000054270">
    <property type="component" value="Unassembled WGS sequence"/>
</dbReference>
<evidence type="ECO:0000313" key="2">
    <source>
        <dbReference type="Proteomes" id="UP000054270"/>
    </source>
</evidence>
<evidence type="ECO:0000313" key="1">
    <source>
        <dbReference type="EMBL" id="KJA16266.1"/>
    </source>
</evidence>